<evidence type="ECO:0000313" key="1">
    <source>
        <dbReference type="EMBL" id="KZT31725.1"/>
    </source>
</evidence>
<evidence type="ECO:0000313" key="2">
    <source>
        <dbReference type="Proteomes" id="UP000076798"/>
    </source>
</evidence>
<dbReference type="OrthoDB" id="5946233at2759"/>
<name>A0A165X0S8_9AGAM</name>
<reference evidence="1 2" key="1">
    <citation type="journal article" date="2016" name="Mol. Biol. Evol.">
        <title>Comparative Genomics of Early-Diverging Mushroom-Forming Fungi Provides Insights into the Origins of Lignocellulose Decay Capabilities.</title>
        <authorList>
            <person name="Nagy L.G."/>
            <person name="Riley R."/>
            <person name="Tritt A."/>
            <person name="Adam C."/>
            <person name="Daum C."/>
            <person name="Floudas D."/>
            <person name="Sun H."/>
            <person name="Yadav J.S."/>
            <person name="Pangilinan J."/>
            <person name="Larsson K.H."/>
            <person name="Matsuura K."/>
            <person name="Barry K."/>
            <person name="Labutti K."/>
            <person name="Kuo R."/>
            <person name="Ohm R.A."/>
            <person name="Bhattacharya S.S."/>
            <person name="Shirouzu T."/>
            <person name="Yoshinaga Y."/>
            <person name="Martin F.M."/>
            <person name="Grigoriev I.V."/>
            <person name="Hibbett D.S."/>
        </authorList>
    </citation>
    <scope>NUCLEOTIDE SEQUENCE [LARGE SCALE GENOMIC DNA]</scope>
    <source>
        <strain evidence="1 2">HHB10207 ss-3</strain>
    </source>
</reference>
<dbReference type="AlphaFoldDB" id="A0A165X0S8"/>
<gene>
    <name evidence="1" type="ORF">SISSUDRAFT_1038243</name>
</gene>
<dbReference type="Proteomes" id="UP000076798">
    <property type="component" value="Unassembled WGS sequence"/>
</dbReference>
<keyword evidence="2" id="KW-1185">Reference proteome</keyword>
<dbReference type="PANTHER" id="PTHR46177">
    <property type="entry name" value="INTEGRASE CATALYTIC DOMAIN-CONTAINING PROTEIN"/>
    <property type="match status" value="1"/>
</dbReference>
<proteinExistence type="predicted"/>
<dbReference type="STRING" id="1314776.A0A165X0S8"/>
<organism evidence="1 2">
    <name type="scientific">Sistotremastrum suecicum HHB10207 ss-3</name>
    <dbReference type="NCBI Taxonomy" id="1314776"/>
    <lineage>
        <taxon>Eukaryota</taxon>
        <taxon>Fungi</taxon>
        <taxon>Dikarya</taxon>
        <taxon>Basidiomycota</taxon>
        <taxon>Agaricomycotina</taxon>
        <taxon>Agaricomycetes</taxon>
        <taxon>Sistotremastrales</taxon>
        <taxon>Sistotremastraceae</taxon>
        <taxon>Sistotremastrum</taxon>
    </lineage>
</organism>
<accession>A0A165X0S8</accession>
<protein>
    <submittedName>
        <fullName evidence="1">Uncharacterized protein</fullName>
    </submittedName>
</protein>
<dbReference type="PANTHER" id="PTHR46177:SF1">
    <property type="entry name" value="INTEGRASE CATALYTIC DOMAIN-CONTAINING PROTEIN"/>
    <property type="match status" value="1"/>
</dbReference>
<dbReference type="EMBL" id="KV428479">
    <property type="protein sequence ID" value="KZT31725.1"/>
    <property type="molecule type" value="Genomic_DNA"/>
</dbReference>
<sequence length="468" mass="54714">MTRLLDCDMKDTKIFALMKPRMQATEWAWSPFIVGKLRRMMGRESTKAQKHSAATIAEPIERIRFRFPKAGGRDLVNHLRLQENMKVPLQVVHDYLRDTEPDEVAARKHKKLKRRAFLAEGVFEYWCCDQHDKFKKANLWFHVCVDPYSGYVVWLKVWWTNKNPRLSDPGSENYGVARAQTFIRQQQDPSLVGSLQHKWMRKHQNVKPEIFWSNLSRRWSPGFQAEFDRGTHEELYNWNDPVQTLMWRWLSIPVFQKELDYWRDLINRSKKRANPKVVLPQGVPEVIHRYPQSVGGKDLRVYPDPELLRTARALVTDPGHAVFELVPPLFDDIAKYLFARLEIEELSLDNLWEVFRLMMDEYTTWAAQNDTTAIVPVINEAFDEENAHAEQIELEEHLRPDWGRRVRGLGNVLPGEDGIGDVQGEPGGPVIGEVVPPDQVDEGDNFDEEEDEIDLYLPTNVWELIMDF</sequence>